<dbReference type="PANTHER" id="PTHR30250:SF11">
    <property type="entry name" value="O-ANTIGEN TRANSPORTER-RELATED"/>
    <property type="match status" value="1"/>
</dbReference>
<evidence type="ECO:0000256" key="6">
    <source>
        <dbReference type="SAM" id="Phobius"/>
    </source>
</evidence>
<accession>A0A1C0ZSH2</accession>
<dbReference type="RefSeq" id="WP_065857672.1">
    <property type="nucleotide sequence ID" value="NZ_LYPC01000028.1"/>
</dbReference>
<feature type="transmembrane region" description="Helical" evidence="6">
    <location>
        <begin position="94"/>
        <end position="117"/>
    </location>
</feature>
<organism evidence="7 8">
    <name type="scientific">Paenibacillus pectinilyticus</name>
    <dbReference type="NCBI Taxonomy" id="512399"/>
    <lineage>
        <taxon>Bacteria</taxon>
        <taxon>Bacillati</taxon>
        <taxon>Bacillota</taxon>
        <taxon>Bacilli</taxon>
        <taxon>Bacillales</taxon>
        <taxon>Paenibacillaceae</taxon>
        <taxon>Paenibacillus</taxon>
    </lineage>
</organism>
<feature type="transmembrane region" description="Helical" evidence="6">
    <location>
        <begin position="186"/>
        <end position="205"/>
    </location>
</feature>
<feature type="transmembrane region" description="Helical" evidence="6">
    <location>
        <begin position="339"/>
        <end position="359"/>
    </location>
</feature>
<dbReference type="GO" id="GO:0005886">
    <property type="term" value="C:plasma membrane"/>
    <property type="evidence" value="ECO:0007669"/>
    <property type="project" value="UniProtKB-SubCell"/>
</dbReference>
<evidence type="ECO:0000256" key="5">
    <source>
        <dbReference type="ARBA" id="ARBA00023136"/>
    </source>
</evidence>
<keyword evidence="8" id="KW-1185">Reference proteome</keyword>
<dbReference type="PANTHER" id="PTHR30250">
    <property type="entry name" value="PST FAMILY PREDICTED COLANIC ACID TRANSPORTER"/>
    <property type="match status" value="1"/>
</dbReference>
<evidence type="ECO:0000256" key="1">
    <source>
        <dbReference type="ARBA" id="ARBA00004651"/>
    </source>
</evidence>
<keyword evidence="5 6" id="KW-0472">Membrane</keyword>
<dbReference type="Pfam" id="PF01943">
    <property type="entry name" value="Polysacc_synt"/>
    <property type="match status" value="1"/>
</dbReference>
<dbReference type="Proteomes" id="UP000093309">
    <property type="component" value="Unassembled WGS sequence"/>
</dbReference>
<keyword evidence="2" id="KW-1003">Cell membrane</keyword>
<reference evidence="8" key="1">
    <citation type="submission" date="2016-05" db="EMBL/GenBank/DDBJ databases">
        <title>Paenibacillus oryzae. sp. nov., isolated from the rice root.</title>
        <authorList>
            <person name="Zhang J."/>
            <person name="Zhang X."/>
        </authorList>
    </citation>
    <scope>NUCLEOTIDE SEQUENCE [LARGE SCALE GENOMIC DNA]</scope>
    <source>
        <strain evidence="8">KCTC13222</strain>
    </source>
</reference>
<comment type="subcellular location">
    <subcellularLocation>
        <location evidence="1">Cell membrane</location>
        <topology evidence="1">Multi-pass membrane protein</topology>
    </subcellularLocation>
</comment>
<feature type="transmembrane region" description="Helical" evidence="6">
    <location>
        <begin position="396"/>
        <end position="415"/>
    </location>
</feature>
<evidence type="ECO:0000256" key="4">
    <source>
        <dbReference type="ARBA" id="ARBA00022989"/>
    </source>
</evidence>
<evidence type="ECO:0000256" key="3">
    <source>
        <dbReference type="ARBA" id="ARBA00022692"/>
    </source>
</evidence>
<dbReference type="InterPro" id="IPR050833">
    <property type="entry name" value="Poly_Biosynth_Transport"/>
</dbReference>
<protein>
    <submittedName>
        <fullName evidence="7">Polysaccharide biosynthesis protein</fullName>
    </submittedName>
</protein>
<proteinExistence type="predicted"/>
<keyword evidence="3 6" id="KW-0812">Transmembrane</keyword>
<dbReference type="EMBL" id="LYPC01000028">
    <property type="protein sequence ID" value="OCT11018.1"/>
    <property type="molecule type" value="Genomic_DNA"/>
</dbReference>
<sequence>MKNEWMNRVLRLKNNNLTKNTLWMFIGNGLKTGIQAIYFIFIARALGVEGFGAFVGVVAITSIFSPFASFGTGNILVRNVARDRSSFKESWGNALIITVLSGILLVGILLIVAHLFLPATIPIKLLATVAISDMIFARILDISGQAFQAFERLGWTAQLQVCQSVMRMIAACGLFFTVSQPTPDQWGGLYLLCTVLTTVMGVIIVNRQLGYPSMKLTFTKKDIVEGFYFSISLSSQGVYNEIDKSILAKISTLEATGIYAAAYRIIDVVFTPIRSLLAASYGKFFQHGSRGISGSLQFAKKLLPAGCVYGVVSGMMLYAFAPIIPYVLGSDYNNAVEAIRWMAILPCIRGLQYFAADLLTGAGLQGYRSMMQIGVAIVSVVLNMVLIPLYSWKGAIISGLVANTVLGVGLWVIVWQCKTKTKLITKVASQ</sequence>
<dbReference type="STRING" id="512399.A8709_04760"/>
<dbReference type="InterPro" id="IPR002797">
    <property type="entry name" value="Polysacc_synth"/>
</dbReference>
<feature type="transmembrane region" description="Helical" evidence="6">
    <location>
        <begin position="302"/>
        <end position="327"/>
    </location>
</feature>
<name>A0A1C0ZSH2_9BACL</name>
<gene>
    <name evidence="7" type="ORF">A8709_04760</name>
</gene>
<dbReference type="OrthoDB" id="5240734at2"/>
<feature type="transmembrane region" description="Helical" evidence="6">
    <location>
        <begin position="371"/>
        <end position="390"/>
    </location>
</feature>
<comment type="caution">
    <text evidence="7">The sequence shown here is derived from an EMBL/GenBank/DDBJ whole genome shotgun (WGS) entry which is preliminary data.</text>
</comment>
<evidence type="ECO:0000256" key="2">
    <source>
        <dbReference type="ARBA" id="ARBA00022475"/>
    </source>
</evidence>
<keyword evidence="4 6" id="KW-1133">Transmembrane helix</keyword>
<dbReference type="AlphaFoldDB" id="A0A1C0ZSH2"/>
<evidence type="ECO:0000313" key="7">
    <source>
        <dbReference type="EMBL" id="OCT11018.1"/>
    </source>
</evidence>
<feature type="transmembrane region" description="Helical" evidence="6">
    <location>
        <begin position="21"/>
        <end position="45"/>
    </location>
</feature>
<evidence type="ECO:0000313" key="8">
    <source>
        <dbReference type="Proteomes" id="UP000093309"/>
    </source>
</evidence>
<feature type="transmembrane region" description="Helical" evidence="6">
    <location>
        <begin position="51"/>
        <end position="73"/>
    </location>
</feature>